<dbReference type="PROSITE" id="PS51635">
    <property type="entry name" value="PNPLA"/>
    <property type="match status" value="1"/>
</dbReference>
<proteinExistence type="predicted"/>
<feature type="domain" description="PNPLA" evidence="5">
    <location>
        <begin position="1"/>
        <end position="190"/>
    </location>
</feature>
<evidence type="ECO:0000313" key="6">
    <source>
        <dbReference type="EMBL" id="GIH84492.1"/>
    </source>
</evidence>
<feature type="short sequence motif" description="GXSXG" evidence="4">
    <location>
        <begin position="35"/>
        <end position="39"/>
    </location>
</feature>
<dbReference type="InterPro" id="IPR050301">
    <property type="entry name" value="NTE"/>
</dbReference>
<dbReference type="Gene3D" id="3.40.1090.10">
    <property type="entry name" value="Cytosolic phospholipase A2 catalytic domain"/>
    <property type="match status" value="2"/>
</dbReference>
<dbReference type="Pfam" id="PF01734">
    <property type="entry name" value="Patatin"/>
    <property type="match status" value="1"/>
</dbReference>
<keyword evidence="1 4" id="KW-0378">Hydrolase</keyword>
<evidence type="ECO:0000256" key="2">
    <source>
        <dbReference type="ARBA" id="ARBA00022963"/>
    </source>
</evidence>
<dbReference type="EMBL" id="BOOI01000024">
    <property type="protein sequence ID" value="GIH84492.1"/>
    <property type="molecule type" value="Genomic_DNA"/>
</dbReference>
<accession>A0A8J3S294</accession>
<evidence type="ECO:0000256" key="1">
    <source>
        <dbReference type="ARBA" id="ARBA00022801"/>
    </source>
</evidence>
<feature type="active site" description="Nucleophile" evidence="4">
    <location>
        <position position="37"/>
    </location>
</feature>
<dbReference type="Proteomes" id="UP000655044">
    <property type="component" value="Unassembled WGS sequence"/>
</dbReference>
<sequence length="270" mass="27349">MLGGGGVAGIAWEAGVVTGLRRAGLDLGMADLIVGTSAGSVVGALVAGGADLESAVAAQAESETEATVPAVDMEAVMAAFGILYDPSLEPREARRRVGAMALAVPDTGAEIETIGQRLPVKEWPERRLLITAVDAETGEFVVWDREAAAPLASAVASSCAVPCVFPPVEIGGRHYMDGGVRSATNADLAAGSSAVVLLEPMAHLAPRARVRAEVAELGDAAVAHIVPDEASIAVFGANILDPALWRPAFDAGLAQAQAPAVAGTVAEAWS</sequence>
<evidence type="ECO:0000313" key="7">
    <source>
        <dbReference type="Proteomes" id="UP000655044"/>
    </source>
</evidence>
<dbReference type="InterPro" id="IPR016035">
    <property type="entry name" value="Acyl_Trfase/lysoPLipase"/>
</dbReference>
<dbReference type="InterPro" id="IPR002641">
    <property type="entry name" value="PNPLA_dom"/>
</dbReference>
<dbReference type="PANTHER" id="PTHR14226">
    <property type="entry name" value="NEUROPATHY TARGET ESTERASE/SWISS CHEESE D.MELANOGASTER"/>
    <property type="match status" value="1"/>
</dbReference>
<comment type="caution">
    <text evidence="6">The sequence shown here is derived from an EMBL/GenBank/DDBJ whole genome shotgun (WGS) entry which is preliminary data.</text>
</comment>
<name>A0A8J3S294_PLARO</name>
<dbReference type="PANTHER" id="PTHR14226:SF57">
    <property type="entry name" value="BLR7027 PROTEIN"/>
    <property type="match status" value="1"/>
</dbReference>
<feature type="active site" description="Proton acceptor" evidence="4">
    <location>
        <position position="177"/>
    </location>
</feature>
<dbReference type="GO" id="GO:0016042">
    <property type="term" value="P:lipid catabolic process"/>
    <property type="evidence" value="ECO:0007669"/>
    <property type="project" value="UniProtKB-UniRule"/>
</dbReference>
<keyword evidence="2 4" id="KW-0442">Lipid degradation</keyword>
<evidence type="ECO:0000256" key="4">
    <source>
        <dbReference type="PROSITE-ProRule" id="PRU01161"/>
    </source>
</evidence>
<comment type="caution">
    <text evidence="4">Lacks conserved residue(s) required for the propagation of feature annotation.</text>
</comment>
<reference evidence="6" key="1">
    <citation type="submission" date="2021-01" db="EMBL/GenBank/DDBJ databases">
        <title>Whole genome shotgun sequence of Planobispora rosea NBRC 15558.</title>
        <authorList>
            <person name="Komaki H."/>
            <person name="Tamura T."/>
        </authorList>
    </citation>
    <scope>NUCLEOTIDE SEQUENCE</scope>
    <source>
        <strain evidence="6">NBRC 15558</strain>
    </source>
</reference>
<dbReference type="GO" id="GO:0016787">
    <property type="term" value="F:hydrolase activity"/>
    <property type="evidence" value="ECO:0007669"/>
    <property type="project" value="UniProtKB-UniRule"/>
</dbReference>
<gene>
    <name evidence="6" type="ORF">Pro02_29000</name>
</gene>
<dbReference type="SUPFAM" id="SSF52151">
    <property type="entry name" value="FabD/lysophospholipase-like"/>
    <property type="match status" value="1"/>
</dbReference>
<keyword evidence="7" id="KW-1185">Reference proteome</keyword>
<protein>
    <submittedName>
        <fullName evidence="6">Patatin</fullName>
    </submittedName>
</protein>
<organism evidence="6 7">
    <name type="scientific">Planobispora rosea</name>
    <dbReference type="NCBI Taxonomy" id="35762"/>
    <lineage>
        <taxon>Bacteria</taxon>
        <taxon>Bacillati</taxon>
        <taxon>Actinomycetota</taxon>
        <taxon>Actinomycetes</taxon>
        <taxon>Streptosporangiales</taxon>
        <taxon>Streptosporangiaceae</taxon>
        <taxon>Planobispora</taxon>
    </lineage>
</organism>
<feature type="short sequence motif" description="DGA/G" evidence="4">
    <location>
        <begin position="177"/>
        <end position="179"/>
    </location>
</feature>
<evidence type="ECO:0000256" key="3">
    <source>
        <dbReference type="ARBA" id="ARBA00023098"/>
    </source>
</evidence>
<evidence type="ECO:0000259" key="5">
    <source>
        <dbReference type="PROSITE" id="PS51635"/>
    </source>
</evidence>
<dbReference type="AlphaFoldDB" id="A0A8J3S294"/>
<keyword evidence="3 4" id="KW-0443">Lipid metabolism</keyword>